<comment type="caution">
    <text evidence="1">The sequence shown here is derived from an EMBL/GenBank/DDBJ whole genome shotgun (WGS) entry which is preliminary data.</text>
</comment>
<proteinExistence type="predicted"/>
<name>A0A354M645_9BACT</name>
<accession>A0A354M645</accession>
<evidence type="ECO:0000313" key="1">
    <source>
        <dbReference type="EMBL" id="HBJ09984.1"/>
    </source>
</evidence>
<reference evidence="1 2" key="1">
    <citation type="journal article" date="2018" name="Nat. Biotechnol.">
        <title>A standardized bacterial taxonomy based on genome phylogeny substantially revises the tree of life.</title>
        <authorList>
            <person name="Parks D.H."/>
            <person name="Chuvochina M."/>
            <person name="Waite D.W."/>
            <person name="Rinke C."/>
            <person name="Skarshewski A."/>
            <person name="Chaumeil P.A."/>
            <person name="Hugenholtz P."/>
        </authorList>
    </citation>
    <scope>NUCLEOTIDE SEQUENCE [LARGE SCALE GENOMIC DNA]</scope>
    <source>
        <strain evidence="1">UBA11482</strain>
    </source>
</reference>
<gene>
    <name evidence="1" type="ORF">DDY73_13385</name>
</gene>
<protein>
    <submittedName>
        <fullName evidence="1">Uncharacterized protein</fullName>
    </submittedName>
</protein>
<evidence type="ECO:0000313" key="2">
    <source>
        <dbReference type="Proteomes" id="UP000262954"/>
    </source>
</evidence>
<organism evidence="1 2">
    <name type="scientific">Coprobacter fastidiosus</name>
    <dbReference type="NCBI Taxonomy" id="1099853"/>
    <lineage>
        <taxon>Bacteria</taxon>
        <taxon>Pseudomonadati</taxon>
        <taxon>Bacteroidota</taxon>
        <taxon>Bacteroidia</taxon>
        <taxon>Bacteroidales</taxon>
        <taxon>Barnesiellaceae</taxon>
        <taxon>Coprobacter</taxon>
    </lineage>
</organism>
<dbReference type="Proteomes" id="UP000262954">
    <property type="component" value="Unassembled WGS sequence"/>
</dbReference>
<dbReference type="AlphaFoldDB" id="A0A354M645"/>
<dbReference type="EMBL" id="DNWC01000167">
    <property type="protein sequence ID" value="HBJ09984.1"/>
    <property type="molecule type" value="Genomic_DNA"/>
</dbReference>
<sequence length="196" mass="23259">MFSDAHASYVMSNQTQKYKNMDESIKMMNLWFQAEWAVFQNPERFEGVKKGLKVRFDKNVEDEVKRAVKEFCKWLREIFLFPIQIVIYIKNTDYVKLQNGEKVSAKFWGPYIDTKMPYASIAVGWFDSELTGAAKDNQLATILCSIGHELSHYYQWLSDPKWSEEKSKAEIMREERQAKYYSKQIVDYYANTREHP</sequence>